<evidence type="ECO:0000256" key="2">
    <source>
        <dbReference type="ARBA" id="ARBA00022540"/>
    </source>
</evidence>
<comment type="caution">
    <text evidence="6">The sequence shown here is derived from an EMBL/GenBank/DDBJ whole genome shotgun (WGS) entry which is preliminary data.</text>
</comment>
<evidence type="ECO:0000256" key="4">
    <source>
        <dbReference type="SAM" id="MobiDB-lite"/>
    </source>
</evidence>
<name>A0A9W7AGE2_9STRA</name>
<organism evidence="6 7">
    <name type="scientific">Triparma laevis f. longispina</name>
    <dbReference type="NCBI Taxonomy" id="1714387"/>
    <lineage>
        <taxon>Eukaryota</taxon>
        <taxon>Sar</taxon>
        <taxon>Stramenopiles</taxon>
        <taxon>Ochrophyta</taxon>
        <taxon>Bolidophyceae</taxon>
        <taxon>Parmales</taxon>
        <taxon>Triparmaceae</taxon>
        <taxon>Triparma</taxon>
    </lineage>
</organism>
<dbReference type="FunFam" id="3.30.70.1130:FF:000001">
    <property type="entry name" value="Eukaryotic translation initiation factor 2 subunit 1"/>
    <property type="match status" value="1"/>
</dbReference>
<feature type="domain" description="S1 motif" evidence="5">
    <location>
        <begin position="108"/>
        <end position="179"/>
    </location>
</feature>
<reference evidence="7" key="1">
    <citation type="journal article" date="2023" name="Commun. Biol.">
        <title>Genome analysis of Parmales, the sister group of diatoms, reveals the evolutionary specialization of diatoms from phago-mixotrophs to photoautotrophs.</title>
        <authorList>
            <person name="Ban H."/>
            <person name="Sato S."/>
            <person name="Yoshikawa S."/>
            <person name="Yamada K."/>
            <person name="Nakamura Y."/>
            <person name="Ichinomiya M."/>
            <person name="Sato N."/>
            <person name="Blanc-Mathieu R."/>
            <person name="Endo H."/>
            <person name="Kuwata A."/>
            <person name="Ogata H."/>
        </authorList>
    </citation>
    <scope>NUCLEOTIDE SEQUENCE [LARGE SCALE GENOMIC DNA]</scope>
    <source>
        <strain evidence="7">NIES 3700</strain>
    </source>
</reference>
<dbReference type="Pfam" id="PF00575">
    <property type="entry name" value="S1"/>
    <property type="match status" value="1"/>
</dbReference>
<accession>A0A9W7AGE2</accession>
<dbReference type="GO" id="GO:0033290">
    <property type="term" value="C:eukaryotic 48S preinitiation complex"/>
    <property type="evidence" value="ECO:0007669"/>
    <property type="project" value="TreeGrafter"/>
</dbReference>
<dbReference type="CDD" id="cd04452">
    <property type="entry name" value="S1_IF2_alpha"/>
    <property type="match status" value="1"/>
</dbReference>
<dbReference type="SUPFAM" id="SSF50249">
    <property type="entry name" value="Nucleic acid-binding proteins"/>
    <property type="match status" value="1"/>
</dbReference>
<sequence>MSDIVFTDHGSDMPDMPTTEDDIDLLLEEEEEALKPKKKEKKDPDGKKKKKKKKPLPGEEGEEEEEKPKKKEVEDAEIQELEEELLTVKVDTRHLQCRFYEEQFPEIESLVMVNVRHIAEMGAYVELLEYNNIEGMILLSELSRRRIRSINKLIRVNRNEVVMVLRVDKEKGYIDLSKRRVSPEDIAKCEDKYNKAKAVHSVLRHLADQRKLNLSDLYEQIGWPLYKKYGHAYDAFKLTLQPGENAEDPFAEMELAADVKEDLLKYIKKRLAPQPIKVRADIEVSCFTYEGIDAIREALLKGIEVGEKASAPIKIRLIAPPIYVMSTMTLDKDVGIALLTSAISAIEEVIIAKGGKMEVKMAAKAVSIREETELQAMMDRLAAENEEVDGDDAEEDE</sequence>
<keyword evidence="2" id="KW-0396">Initiation factor</keyword>
<dbReference type="InterPro" id="IPR024054">
    <property type="entry name" value="TIF2_asu_middle_sf"/>
</dbReference>
<dbReference type="OrthoDB" id="1685042at2759"/>
<feature type="compositionally biased region" description="Acidic residues" evidence="4">
    <location>
        <begin position="18"/>
        <end position="32"/>
    </location>
</feature>
<dbReference type="InterPro" id="IPR012340">
    <property type="entry name" value="NA-bd_OB-fold"/>
</dbReference>
<dbReference type="InterPro" id="IPR003029">
    <property type="entry name" value="S1_domain"/>
</dbReference>
<dbReference type="Gene3D" id="2.40.50.140">
    <property type="entry name" value="Nucleic acid-binding proteins"/>
    <property type="match status" value="1"/>
</dbReference>
<dbReference type="Gene3D" id="1.10.150.190">
    <property type="entry name" value="Translation initiation factor 2, subunit 1, domain 2"/>
    <property type="match status" value="1"/>
</dbReference>
<dbReference type="GO" id="GO:0003743">
    <property type="term" value="F:translation initiation factor activity"/>
    <property type="evidence" value="ECO:0007669"/>
    <property type="project" value="UniProtKB-KW"/>
</dbReference>
<dbReference type="InterPro" id="IPR044126">
    <property type="entry name" value="S1_IF2_alpha"/>
</dbReference>
<evidence type="ECO:0000256" key="3">
    <source>
        <dbReference type="ARBA" id="ARBA00022917"/>
    </source>
</evidence>
<evidence type="ECO:0000259" key="5">
    <source>
        <dbReference type="PROSITE" id="PS50126"/>
    </source>
</evidence>
<evidence type="ECO:0000313" key="7">
    <source>
        <dbReference type="Proteomes" id="UP001165122"/>
    </source>
</evidence>
<dbReference type="GO" id="GO:0043022">
    <property type="term" value="F:ribosome binding"/>
    <property type="evidence" value="ECO:0007669"/>
    <property type="project" value="TreeGrafter"/>
</dbReference>
<dbReference type="FunFam" id="2.40.50.140:FF:000015">
    <property type="entry name" value="Eukaryotic translation initiation factor 2 subunit alpha"/>
    <property type="match status" value="1"/>
</dbReference>
<keyword evidence="3" id="KW-0648">Protein biosynthesis</keyword>
<dbReference type="SUPFAM" id="SSF110993">
    <property type="entry name" value="eIF-2-alpha, C-terminal domain"/>
    <property type="match status" value="1"/>
</dbReference>
<dbReference type="EMBL" id="BRXW01000600">
    <property type="protein sequence ID" value="GMH68902.1"/>
    <property type="molecule type" value="Genomic_DNA"/>
</dbReference>
<dbReference type="GO" id="GO:0003723">
    <property type="term" value="F:RNA binding"/>
    <property type="evidence" value="ECO:0007669"/>
    <property type="project" value="InterPro"/>
</dbReference>
<feature type="region of interest" description="Disordered" evidence="4">
    <location>
        <begin position="1"/>
        <end position="75"/>
    </location>
</feature>
<dbReference type="InterPro" id="IPR024055">
    <property type="entry name" value="TIF2_asu_C"/>
</dbReference>
<dbReference type="AlphaFoldDB" id="A0A9W7AGE2"/>
<dbReference type="Pfam" id="PF07541">
    <property type="entry name" value="EIF_2_alpha"/>
    <property type="match status" value="1"/>
</dbReference>
<proteinExistence type="inferred from homology"/>
<gene>
    <name evidence="6" type="ORF">TrLO_g1242</name>
</gene>
<dbReference type="InterPro" id="IPR011488">
    <property type="entry name" value="TIF_2_asu"/>
</dbReference>
<dbReference type="PANTHER" id="PTHR10602">
    <property type="entry name" value="EUKARYOTIC TRANSLATION INITIATION FACTOR 2 SUBUNIT 1"/>
    <property type="match status" value="1"/>
</dbReference>
<protein>
    <recommendedName>
        <fullName evidence="5">S1 motif domain-containing protein</fullName>
    </recommendedName>
</protein>
<dbReference type="SMART" id="SM00316">
    <property type="entry name" value="S1"/>
    <property type="match status" value="1"/>
</dbReference>
<dbReference type="Proteomes" id="UP001165122">
    <property type="component" value="Unassembled WGS sequence"/>
</dbReference>
<dbReference type="PANTHER" id="PTHR10602:SF0">
    <property type="entry name" value="EUKARYOTIC TRANSLATION INITIATION FACTOR 2 SUBUNIT 1"/>
    <property type="match status" value="1"/>
</dbReference>
<comment type="similarity">
    <text evidence="1">Belongs to the eIF-2-alpha family.</text>
</comment>
<dbReference type="Gene3D" id="3.30.70.1130">
    <property type="entry name" value="EIF_2_alpha"/>
    <property type="match status" value="1"/>
</dbReference>
<evidence type="ECO:0000256" key="1">
    <source>
        <dbReference type="ARBA" id="ARBA00007223"/>
    </source>
</evidence>
<keyword evidence="7" id="KW-1185">Reference proteome</keyword>
<dbReference type="PROSITE" id="PS50126">
    <property type="entry name" value="S1"/>
    <property type="match status" value="1"/>
</dbReference>
<dbReference type="GO" id="GO:0005850">
    <property type="term" value="C:eukaryotic translation initiation factor 2 complex"/>
    <property type="evidence" value="ECO:0007669"/>
    <property type="project" value="TreeGrafter"/>
</dbReference>
<evidence type="ECO:0000313" key="6">
    <source>
        <dbReference type="EMBL" id="GMH68902.1"/>
    </source>
</evidence>
<dbReference type="SUPFAM" id="SSF116742">
    <property type="entry name" value="eIF2alpha middle domain-like"/>
    <property type="match status" value="1"/>
</dbReference>